<dbReference type="KEGG" id="vg:80019737"/>
<sequence length="1450" mass="154645">MPEQPPAIAPVYRYFTADLLTNTILAEIPFRGVSWERALKGAGKFDGKIPITAETDSMNLYNTTMPGQTALYVVRNGVCVWGGIIWSRQYEFSSKDLQVSASEFQSYFHHRKIWKTWNHQYGGTVSYNAQKSSWEVARMNLATNPRATSVAGRSISVGGNTGTISATSTAGMNVGGLGIDSFVRAESAGTGTYIDLRSTYSGIEIETADTFSVSNWARPSTVSGATGVIYVQQYNSADTLLTTTQSSPVELVSGWNNLTFSTSLLPSTTRVTVITRALGSVIAGSRLDLTAELWETTASAGTYFDGSFTNTSSKQYTWDSTANASVSNLSELTVIPANWNVRFDNGSAASVRPGSSVKLEFYEPSNFTLNGQYRVANSPAPTKDEFWLTGGRDVADITTIKVIKGIYYFYTREAHGFKTGDSVTAVIESVDGSVSASPMSIPFTATVPAGDNSNVLTWNSGIPTLNRPTATAEGVIYRPIPVGTYTGVTITIRQDTYDYIRTLIDSMFEDFVGIDFPNVYIEPGVSYGFDVVGKEAQGGYAILQTSSPHGVAPGQAIQVKDVGGAFDGEFEVTDTPSATSIVYQRGGAVPPMAVSPLKATVTAVRMNSGRATLTTSAPHGFSLGQNVTVKVGDPYSTFDGTWTVIAIPTPTTFEYLTASPLSYSLTTLPYATTSVAGDPINEIVRAEVSSNVVTLELKDPVIYSPGDSVTVSGAYRELQIKEKALDAQNSVADIQTTEPHGFSVGDTVTISGLQDTATTVTRTSTASSVTLTTTRPHNFRAGDSVSIYGSDSFRVTNKALINKVATLTTSVPHSLPVGTSITVSGLTDSVGISNRRIVNGVAILTTSMTHNFKVNDTITVSGLTDTYPVSAKEANKGTVILTTSRPHNLLVGQKITVNGVGAPFDGTTIEIQDVTATRIIYQIDQSYWDAQKAAAARKGKKLSVPLTVPQTKASGTITAVDSFYNGEFVVSARTSNTISYSRGGQDQPSVLATGTGYRVSGSSPLNGTFPITARTATTVSYAVTGANIPSAAVPAPSSDEVPPAKIEADSILTGTKTLTATTSTSVTFSQSLLSTGSVPSSLSVRKASIFNGTRTITAIPGPDRFRFTLTGYSASILEESASNLSFVRGTSLYNGTFTISAVNTADKTIKYAKTLNTYGSKAVQSRGTASVNPTLVVSSFGPYPGNADIGIGYSSQGYTGINVEPTPYRGFELKTVGEALDAYSDTINGFEYRVDCDYNEAENRFTKTFVLIPIDFPNPPPPGQVSPISRFGADKLVFEYPGGSITDVSIEESAEESATRFFAVGETDLGPEAGPEIGIASAEDLLQGRDGRAWPLLDAAETVDGVDDENILFGYAQRYLSEFAPPYTSLSVSVNGSIPPFVDSYKPGDWCSLILNDPFARMRLISPLEPRQDVIVRKIDSFKVNVPDGVTFPETVQLTLVAEWEVDKRV</sequence>
<proteinExistence type="predicted"/>
<dbReference type="InterPro" id="IPR023366">
    <property type="entry name" value="ATP_synth_asu-like_sf"/>
</dbReference>
<dbReference type="Gene3D" id="2.40.30.20">
    <property type="match status" value="1"/>
</dbReference>
<dbReference type="Proteomes" id="UP000827768">
    <property type="component" value="Segment"/>
</dbReference>
<gene>
    <name evidence="1" type="primary">97</name>
    <name evidence="1" type="ORF">SEA_PUMPERNICKEL_97</name>
</gene>
<evidence type="ECO:0000313" key="2">
    <source>
        <dbReference type="Proteomes" id="UP000827768"/>
    </source>
</evidence>
<dbReference type="GeneID" id="80019737"/>
<evidence type="ECO:0000313" key="1">
    <source>
        <dbReference type="EMBL" id="UDL15888.1"/>
    </source>
</evidence>
<dbReference type="RefSeq" id="YP_010755128.1">
    <property type="nucleotide sequence ID" value="NC_073468.1"/>
</dbReference>
<organism evidence="1 2">
    <name type="scientific">Microbacterium phage Pumpernickel</name>
    <dbReference type="NCBI Taxonomy" id="2885983"/>
    <lineage>
        <taxon>Viruses</taxon>
        <taxon>Duplodnaviria</taxon>
        <taxon>Heunggongvirae</taxon>
        <taxon>Uroviricota</taxon>
        <taxon>Caudoviricetes</taxon>
        <taxon>Pumpernickelvirus</taxon>
        <taxon>Pumpernickelvirus pumpernickel</taxon>
    </lineage>
</organism>
<dbReference type="EMBL" id="OK040790">
    <property type="protein sequence ID" value="UDL15888.1"/>
    <property type="molecule type" value="Genomic_DNA"/>
</dbReference>
<accession>A0AAE9C2G3</accession>
<reference evidence="1" key="1">
    <citation type="submission" date="2021-09" db="EMBL/GenBank/DDBJ databases">
        <authorList>
            <person name="Andersen S.H."/>
            <person name="Beall E.A."/>
            <person name="Cappelle B."/>
            <person name="Falteisek K.J."/>
            <person name="Fenske B.A."/>
            <person name="Gansluckner N.W."/>
            <person name="Gilbertson S.M."/>
            <person name="Krings K.J."/>
            <person name="Mobeck M."/>
            <person name="Odeku J.O."/>
            <person name="Poncelet M.E."/>
            <person name="Rohr J.R."/>
            <person name="Rolands L."/>
            <person name="Whipple C.D."/>
            <person name="Whipple E.M."/>
            <person name="Spring A.M."/>
            <person name="Klyczek K."/>
            <person name="Garlena R.A."/>
            <person name="Russell D.A."/>
            <person name="Pope W.H."/>
            <person name="Jacobs-Sera D."/>
            <person name="Hatfull G.F."/>
        </authorList>
    </citation>
    <scope>NUCLEOTIDE SEQUENCE</scope>
</reference>
<keyword evidence="2" id="KW-1185">Reference proteome</keyword>
<name>A0AAE9C2G3_9CAUD</name>
<protein>
    <submittedName>
        <fullName evidence="1">Minor tail protein</fullName>
    </submittedName>
</protein>